<reference evidence="1 2" key="1">
    <citation type="submission" date="2019-02" db="EMBL/GenBank/DDBJ databases">
        <title>Genome sequencing of the rare red list fungi Dentipellis fragilis.</title>
        <authorList>
            <person name="Buettner E."/>
            <person name="Kellner H."/>
        </authorList>
    </citation>
    <scope>NUCLEOTIDE SEQUENCE [LARGE SCALE GENOMIC DNA]</scope>
    <source>
        <strain evidence="1 2">DSM 105465</strain>
    </source>
</reference>
<dbReference type="Proteomes" id="UP000298327">
    <property type="component" value="Unassembled WGS sequence"/>
</dbReference>
<name>A0A4Y9XY58_9AGAM</name>
<evidence type="ECO:0000313" key="2">
    <source>
        <dbReference type="Proteomes" id="UP000298327"/>
    </source>
</evidence>
<gene>
    <name evidence="1" type="ORF">EVG20_g9755</name>
</gene>
<organism evidence="1 2">
    <name type="scientific">Dentipellis fragilis</name>
    <dbReference type="NCBI Taxonomy" id="205917"/>
    <lineage>
        <taxon>Eukaryota</taxon>
        <taxon>Fungi</taxon>
        <taxon>Dikarya</taxon>
        <taxon>Basidiomycota</taxon>
        <taxon>Agaricomycotina</taxon>
        <taxon>Agaricomycetes</taxon>
        <taxon>Russulales</taxon>
        <taxon>Hericiaceae</taxon>
        <taxon>Dentipellis</taxon>
    </lineage>
</organism>
<sequence length="297" mass="32199">MSARAEPEKKDGLKEPIKHSVSDLPQVVARVQNPPFAAVKVTKLRRRAPYAAVPRTDPVGDSGRSGFRFQGMSQLIQDEAFQDVQGVQGVQDVQALRLSGSHIAAEMITSSRSECEHGAEQAWERSGGQFMRVRVRHGGRSGWVEETATGMDMQACVDDVCHQLLAGVSAFAAHPLCPSACLEPLPYVHHPSLYIPTYNLSLLGSETRWPNGSDCPAVLLSGNEGAVSRLDPLVDAVLPRAVAYGELEGPAYLRAMSLLDECEHAGLQEPGFGYAWLRKSAVQEVHAVVGEHEQCLP</sequence>
<accession>A0A4Y9XY58</accession>
<dbReference type="AlphaFoldDB" id="A0A4Y9XY58"/>
<comment type="caution">
    <text evidence="1">The sequence shown here is derived from an EMBL/GenBank/DDBJ whole genome shotgun (WGS) entry which is preliminary data.</text>
</comment>
<protein>
    <submittedName>
        <fullName evidence="1">Uncharacterized protein</fullName>
    </submittedName>
</protein>
<evidence type="ECO:0000313" key="1">
    <source>
        <dbReference type="EMBL" id="TFY54317.1"/>
    </source>
</evidence>
<dbReference type="EMBL" id="SEOQ01001040">
    <property type="protein sequence ID" value="TFY54317.1"/>
    <property type="molecule type" value="Genomic_DNA"/>
</dbReference>
<keyword evidence="2" id="KW-1185">Reference proteome</keyword>
<proteinExistence type="predicted"/>